<evidence type="ECO:0000259" key="5">
    <source>
        <dbReference type="Pfam" id="PF13407"/>
    </source>
</evidence>
<accession>A0A2T3FL21</accession>
<dbReference type="EMBL" id="PYLO01000006">
    <property type="protein sequence ID" value="PST35960.1"/>
    <property type="molecule type" value="Genomic_DNA"/>
</dbReference>
<evidence type="ECO:0000313" key="6">
    <source>
        <dbReference type="EMBL" id="PST35960.1"/>
    </source>
</evidence>
<comment type="subcellular location">
    <subcellularLocation>
        <location evidence="1">Cell envelope</location>
    </subcellularLocation>
</comment>
<organism evidence="6 7">
    <name type="scientific">Clostridium fessum</name>
    <dbReference type="NCBI Taxonomy" id="2126740"/>
    <lineage>
        <taxon>Bacteria</taxon>
        <taxon>Bacillati</taxon>
        <taxon>Bacillota</taxon>
        <taxon>Clostridia</taxon>
        <taxon>Eubacteriales</taxon>
        <taxon>Clostridiaceae</taxon>
        <taxon>Clostridium</taxon>
    </lineage>
</organism>
<gene>
    <name evidence="6" type="ORF">C7U56_13950</name>
</gene>
<evidence type="ECO:0000256" key="2">
    <source>
        <dbReference type="ARBA" id="ARBA00007639"/>
    </source>
</evidence>
<proteinExistence type="inferred from homology"/>
<dbReference type="RefSeq" id="WP_107001728.1">
    <property type="nucleotide sequence ID" value="NZ_DBFBUD010000062.1"/>
</dbReference>
<dbReference type="SUPFAM" id="SSF53822">
    <property type="entry name" value="Periplasmic binding protein-like I"/>
    <property type="match status" value="1"/>
</dbReference>
<keyword evidence="3 4" id="KW-0732">Signal</keyword>
<evidence type="ECO:0000256" key="4">
    <source>
        <dbReference type="SAM" id="SignalP"/>
    </source>
</evidence>
<keyword evidence="7" id="KW-1185">Reference proteome</keyword>
<protein>
    <submittedName>
        <fullName evidence="6">Sugar ABC transporter substrate-binding protein</fullName>
    </submittedName>
</protein>
<dbReference type="GO" id="GO:0030313">
    <property type="term" value="C:cell envelope"/>
    <property type="evidence" value="ECO:0007669"/>
    <property type="project" value="UniProtKB-SubCell"/>
</dbReference>
<name>A0A2T3FL21_9CLOT</name>
<reference evidence="6 7" key="1">
    <citation type="submission" date="2018-03" db="EMBL/GenBank/DDBJ databases">
        <title>Lachnoclostridium SNUG30386 gen.nov., sp.nov., isolated from human faeces.</title>
        <authorList>
            <person name="Seo B."/>
            <person name="Jeon K."/>
            <person name="Ko G."/>
        </authorList>
    </citation>
    <scope>NUCLEOTIDE SEQUENCE [LARGE SCALE GENOMIC DNA]</scope>
    <source>
        <strain evidence="6 7">SNUG30386</strain>
    </source>
</reference>
<dbReference type="PROSITE" id="PS51257">
    <property type="entry name" value="PROKAR_LIPOPROTEIN"/>
    <property type="match status" value="1"/>
</dbReference>
<evidence type="ECO:0000256" key="1">
    <source>
        <dbReference type="ARBA" id="ARBA00004196"/>
    </source>
</evidence>
<feature type="chain" id="PRO_5039598527" evidence="4">
    <location>
        <begin position="19"/>
        <end position="342"/>
    </location>
</feature>
<dbReference type="PANTHER" id="PTHR46847">
    <property type="entry name" value="D-ALLOSE-BINDING PERIPLASMIC PROTEIN-RELATED"/>
    <property type="match status" value="1"/>
</dbReference>
<dbReference type="AlphaFoldDB" id="A0A2T3FL21"/>
<dbReference type="CDD" id="cd19971">
    <property type="entry name" value="PBP1_ABC_sugar_binding-like"/>
    <property type="match status" value="1"/>
</dbReference>
<dbReference type="Gene3D" id="3.40.50.2300">
    <property type="match status" value="2"/>
</dbReference>
<dbReference type="Proteomes" id="UP000241048">
    <property type="component" value="Unassembled WGS sequence"/>
</dbReference>
<evidence type="ECO:0000256" key="3">
    <source>
        <dbReference type="ARBA" id="ARBA00022729"/>
    </source>
</evidence>
<dbReference type="InterPro" id="IPR028082">
    <property type="entry name" value="Peripla_BP_I"/>
</dbReference>
<dbReference type="InterPro" id="IPR025997">
    <property type="entry name" value="SBP_2_dom"/>
</dbReference>
<feature type="domain" description="Periplasmic binding protein" evidence="5">
    <location>
        <begin position="57"/>
        <end position="313"/>
    </location>
</feature>
<comment type="similarity">
    <text evidence="2">Belongs to the bacterial solute-binding protein 2 family.</text>
</comment>
<sequence length="342" mass="35957">MKKSLRFTAAGLSVCMMAAMLAGCGSSSSTDTTAAADASEAAADTQGAEAKTSDLSFAFCTNTLNNTFQSSIDAKLSELCKENGISYTCLDPDYDLNKQLSQLSDCANSGYDAVFVIPVDSAGITSGLAEIADAGIPIFNVDTAVIDDDIEQFVTQFVGTNAYMAGQLVGEQMTKDYPDGAKIAVLDFPSNESCVDRVNGFLEGLGDQKDKFEIVAQQDGGAALDQSMGLAEDIITANPDLEAFFCINDPSALGAAAAIKAANKTGEIGVYSIDASPDGKQALLDGEFTAVACQVPLQIAEYAFDAAEKYVGGDTAIDEKKVYLDSHLVEKEEAEKTLNDWQ</sequence>
<dbReference type="Pfam" id="PF13407">
    <property type="entry name" value="Peripla_BP_4"/>
    <property type="match status" value="1"/>
</dbReference>
<evidence type="ECO:0000313" key="7">
    <source>
        <dbReference type="Proteomes" id="UP000241048"/>
    </source>
</evidence>
<feature type="signal peptide" evidence="4">
    <location>
        <begin position="1"/>
        <end position="18"/>
    </location>
</feature>
<dbReference type="GO" id="GO:0030246">
    <property type="term" value="F:carbohydrate binding"/>
    <property type="evidence" value="ECO:0007669"/>
    <property type="project" value="UniProtKB-ARBA"/>
</dbReference>
<comment type="caution">
    <text evidence="6">The sequence shown here is derived from an EMBL/GenBank/DDBJ whole genome shotgun (WGS) entry which is preliminary data.</text>
</comment>
<dbReference type="PANTHER" id="PTHR46847:SF1">
    <property type="entry name" value="D-ALLOSE-BINDING PERIPLASMIC PROTEIN-RELATED"/>
    <property type="match status" value="1"/>
</dbReference>